<protein>
    <recommendedName>
        <fullName evidence="2">Calmodulin binding protein-like N-terminal domain-containing protein</fullName>
    </recommendedName>
</protein>
<dbReference type="InterPro" id="IPR012416">
    <property type="entry name" value="CBP60"/>
</dbReference>
<dbReference type="Proteomes" id="UP000823388">
    <property type="component" value="Chromosome 8N"/>
</dbReference>
<dbReference type="GO" id="GO:0005516">
    <property type="term" value="F:calmodulin binding"/>
    <property type="evidence" value="ECO:0007669"/>
    <property type="project" value="InterPro"/>
</dbReference>
<evidence type="ECO:0000256" key="1">
    <source>
        <dbReference type="SAM" id="MobiDB-lite"/>
    </source>
</evidence>
<feature type="region of interest" description="Disordered" evidence="1">
    <location>
        <begin position="1"/>
        <end position="54"/>
    </location>
</feature>
<dbReference type="EMBL" id="CM029052">
    <property type="protein sequence ID" value="KAG2559211.1"/>
    <property type="molecule type" value="Genomic_DNA"/>
</dbReference>
<gene>
    <name evidence="3" type="ORF">PVAP13_8NG303600</name>
</gene>
<comment type="caution">
    <text evidence="3">The sequence shown here is derived from an EMBL/GenBank/DDBJ whole genome shotgun (WGS) entry which is preliminary data.</text>
</comment>
<feature type="domain" description="Calmodulin binding protein-like N-terminal" evidence="2">
    <location>
        <begin position="174"/>
        <end position="310"/>
    </location>
</feature>
<dbReference type="InterPro" id="IPR046831">
    <property type="entry name" value="Calmodulin_bind_N"/>
</dbReference>
<feature type="non-terminal residue" evidence="3">
    <location>
        <position position="1"/>
    </location>
</feature>
<feature type="compositionally biased region" description="Low complexity" evidence="1">
    <location>
        <begin position="24"/>
        <end position="35"/>
    </location>
</feature>
<sequence length="327" mass="36674">RRTASARRHHRVRGNRGGRDVDVESNSSSASSSDDTSPDKARRRKRRSRSSVNARKTKVLLSTCLDTHSEMCTANFNTKMECETSKDKDNIRMMVEQLNEQMGNLIESQNDQSNEMKRLIESQNGQSKVLEKLRKQLEFHTNITGHAESNAPRSQMNQVPPPRYQLVFRFAPTDKIETGKTIKITVALVEAISGRPVEDGPLASITVELVVVNSKFNQYDNQHNWSREDFERNIVKPRCENSAAGGADQSVKSIVSNGRFNLDRGVGCYSGSAIFENSHNRKVRLAAMAVFPTEERVLEALSNPLLVRDHVQSGKQSNLHPNNSNGQ</sequence>
<reference evidence="3" key="1">
    <citation type="submission" date="2020-05" db="EMBL/GenBank/DDBJ databases">
        <title>WGS assembly of Panicum virgatum.</title>
        <authorList>
            <person name="Lovell J.T."/>
            <person name="Jenkins J."/>
            <person name="Shu S."/>
            <person name="Juenger T.E."/>
            <person name="Schmutz J."/>
        </authorList>
    </citation>
    <scope>NUCLEOTIDE SEQUENCE</scope>
    <source>
        <strain evidence="3">AP13</strain>
    </source>
</reference>
<dbReference type="GO" id="GO:0080142">
    <property type="term" value="P:regulation of salicylic acid biosynthetic process"/>
    <property type="evidence" value="ECO:0007669"/>
    <property type="project" value="TreeGrafter"/>
</dbReference>
<dbReference type="Pfam" id="PF07887">
    <property type="entry name" value="Calmodulin_bind"/>
    <property type="match status" value="1"/>
</dbReference>
<organism evidence="3 4">
    <name type="scientific">Panicum virgatum</name>
    <name type="common">Blackwell switchgrass</name>
    <dbReference type="NCBI Taxonomy" id="38727"/>
    <lineage>
        <taxon>Eukaryota</taxon>
        <taxon>Viridiplantae</taxon>
        <taxon>Streptophyta</taxon>
        <taxon>Embryophyta</taxon>
        <taxon>Tracheophyta</taxon>
        <taxon>Spermatophyta</taxon>
        <taxon>Magnoliopsida</taxon>
        <taxon>Liliopsida</taxon>
        <taxon>Poales</taxon>
        <taxon>Poaceae</taxon>
        <taxon>PACMAD clade</taxon>
        <taxon>Panicoideae</taxon>
        <taxon>Panicodae</taxon>
        <taxon>Paniceae</taxon>
        <taxon>Panicinae</taxon>
        <taxon>Panicum</taxon>
        <taxon>Panicum sect. Hiantes</taxon>
    </lineage>
</organism>
<proteinExistence type="predicted"/>
<evidence type="ECO:0000313" key="4">
    <source>
        <dbReference type="Proteomes" id="UP000823388"/>
    </source>
</evidence>
<feature type="non-terminal residue" evidence="3">
    <location>
        <position position="327"/>
    </location>
</feature>
<feature type="compositionally biased region" description="Basic residues" evidence="1">
    <location>
        <begin position="1"/>
        <end position="16"/>
    </location>
</feature>
<dbReference type="PANTHER" id="PTHR31713">
    <property type="entry name" value="OS02G0177800 PROTEIN"/>
    <property type="match status" value="1"/>
</dbReference>
<name>A0A8T0PAP6_PANVG</name>
<evidence type="ECO:0000259" key="2">
    <source>
        <dbReference type="Pfam" id="PF07887"/>
    </source>
</evidence>
<evidence type="ECO:0000313" key="3">
    <source>
        <dbReference type="EMBL" id="KAG2559211.1"/>
    </source>
</evidence>
<keyword evidence="4" id="KW-1185">Reference proteome</keyword>
<dbReference type="GO" id="GO:0043565">
    <property type="term" value="F:sequence-specific DNA binding"/>
    <property type="evidence" value="ECO:0007669"/>
    <property type="project" value="TreeGrafter"/>
</dbReference>
<dbReference type="AlphaFoldDB" id="A0A8T0PAP6"/>
<dbReference type="PANTHER" id="PTHR31713:SF43">
    <property type="entry name" value="CALMODULIN-BINDING PROTEIN 60 G"/>
    <property type="match status" value="1"/>
</dbReference>
<dbReference type="GO" id="GO:0005634">
    <property type="term" value="C:nucleus"/>
    <property type="evidence" value="ECO:0007669"/>
    <property type="project" value="TreeGrafter"/>
</dbReference>
<dbReference type="GO" id="GO:0003700">
    <property type="term" value="F:DNA-binding transcription factor activity"/>
    <property type="evidence" value="ECO:0007669"/>
    <property type="project" value="TreeGrafter"/>
</dbReference>
<accession>A0A8T0PAP6</accession>